<keyword evidence="10" id="KW-0804">Transcription</keyword>
<dbReference type="InterPro" id="IPR050536">
    <property type="entry name" value="DtxR_MntR_Metal-Reg"/>
</dbReference>
<dbReference type="RefSeq" id="WP_185660869.1">
    <property type="nucleotide sequence ID" value="NZ_CAWPOO010000012.1"/>
</dbReference>
<dbReference type="Gene3D" id="1.10.10.10">
    <property type="entry name" value="Winged helix-like DNA-binding domain superfamily/Winged helix DNA-binding domain"/>
    <property type="match status" value="1"/>
</dbReference>
<dbReference type="Gene3D" id="1.10.60.10">
    <property type="entry name" value="Iron dependent repressor, metal binding and dimerisation domain"/>
    <property type="match status" value="1"/>
</dbReference>
<evidence type="ECO:0000256" key="3">
    <source>
        <dbReference type="ARBA" id="ARBA00011738"/>
    </source>
</evidence>
<evidence type="ECO:0000256" key="13">
    <source>
        <dbReference type="ARBA" id="ARBA00032593"/>
    </source>
</evidence>
<dbReference type="EMBL" id="JACHVC010000012">
    <property type="protein sequence ID" value="MBC2607004.1"/>
    <property type="molecule type" value="Genomic_DNA"/>
</dbReference>
<comment type="subcellular location">
    <subcellularLocation>
        <location evidence="1">Cytoplasm</location>
    </subcellularLocation>
</comment>
<comment type="caution">
    <text evidence="15">The sequence shown here is derived from an EMBL/GenBank/DDBJ whole genome shotgun (WGS) entry which is preliminary data.</text>
</comment>
<accession>A0A7X1B7C1</accession>
<comment type="subunit">
    <text evidence="3">Homodimer.</text>
</comment>
<dbReference type="InterPro" id="IPR036388">
    <property type="entry name" value="WH-like_DNA-bd_sf"/>
</dbReference>
<dbReference type="InterPro" id="IPR036390">
    <property type="entry name" value="WH_DNA-bd_sf"/>
</dbReference>
<dbReference type="SMART" id="SM00899">
    <property type="entry name" value="FeoA"/>
    <property type="match status" value="1"/>
</dbReference>
<comment type="function">
    <text evidence="12">In the presence of manganese, represses expression of mntH and mntS. Up-regulates expression of mntP.</text>
</comment>
<evidence type="ECO:0000256" key="2">
    <source>
        <dbReference type="ARBA" id="ARBA00007871"/>
    </source>
</evidence>
<evidence type="ECO:0000256" key="5">
    <source>
        <dbReference type="ARBA" id="ARBA00022490"/>
    </source>
</evidence>
<evidence type="ECO:0000256" key="10">
    <source>
        <dbReference type="ARBA" id="ARBA00023163"/>
    </source>
</evidence>
<dbReference type="SUPFAM" id="SSF47979">
    <property type="entry name" value="Iron-dependent repressor protein, dimerization domain"/>
    <property type="match status" value="1"/>
</dbReference>
<sequence length="224" mass="24750">MATSTVENYIKKIYTLQFEQGAGGNVSMGELATALEVTPGTATTMVKSLAKTGLVGYTPRVGVELTGQGKELALLVLRRHRMVELFLVQVLGMDWHEIHDEAEALEHVISDRVLERIDVLLGRPELDPHGDPIPDARGIIAERDLVPLSMCKQGQRARVGRIENQEDAFLKYLEQIELTPGTQLSISQYDKQAGVMTLLFQSGEIRQLGMEAARKISVELEGVE</sequence>
<keyword evidence="8" id="KW-0238">DNA-binding</keyword>
<dbReference type="PANTHER" id="PTHR33238">
    <property type="entry name" value="IRON (METAL) DEPENDENT REPRESSOR, DTXR FAMILY"/>
    <property type="match status" value="1"/>
</dbReference>
<evidence type="ECO:0000256" key="12">
    <source>
        <dbReference type="ARBA" id="ARBA00025185"/>
    </source>
</evidence>
<keyword evidence="16" id="KW-1185">Reference proteome</keyword>
<dbReference type="GO" id="GO:0003700">
    <property type="term" value="F:DNA-binding transcription factor activity"/>
    <property type="evidence" value="ECO:0007669"/>
    <property type="project" value="InterPro"/>
</dbReference>
<evidence type="ECO:0000256" key="11">
    <source>
        <dbReference type="ARBA" id="ARBA00023211"/>
    </source>
</evidence>
<dbReference type="InterPro" id="IPR001367">
    <property type="entry name" value="Fe_dep_repressor"/>
</dbReference>
<keyword evidence="11" id="KW-0464">Manganese</keyword>
<dbReference type="InterPro" id="IPR036421">
    <property type="entry name" value="Fe_dep_repressor_sf"/>
</dbReference>
<dbReference type="GO" id="GO:0005737">
    <property type="term" value="C:cytoplasm"/>
    <property type="evidence" value="ECO:0007669"/>
    <property type="project" value="UniProtKB-SubCell"/>
</dbReference>
<keyword evidence="7" id="KW-0805">Transcription regulation</keyword>
<dbReference type="AlphaFoldDB" id="A0A7X1B7C1"/>
<evidence type="ECO:0000256" key="7">
    <source>
        <dbReference type="ARBA" id="ARBA00023015"/>
    </source>
</evidence>
<dbReference type="PANTHER" id="PTHR33238:SF11">
    <property type="entry name" value="TRANSCRIPTIONAL REGULATOR MNTR"/>
    <property type="match status" value="1"/>
</dbReference>
<organism evidence="15 16">
    <name type="scientific">Pelagicoccus albus</name>
    <dbReference type="NCBI Taxonomy" id="415222"/>
    <lineage>
        <taxon>Bacteria</taxon>
        <taxon>Pseudomonadati</taxon>
        <taxon>Verrucomicrobiota</taxon>
        <taxon>Opitutia</taxon>
        <taxon>Puniceicoccales</taxon>
        <taxon>Pelagicoccaceae</taxon>
        <taxon>Pelagicoccus</taxon>
    </lineage>
</organism>
<dbReference type="InterPro" id="IPR038157">
    <property type="entry name" value="FeoA_core_dom"/>
</dbReference>
<name>A0A7X1B7C1_9BACT</name>
<gene>
    <name evidence="15" type="ORF">H5P27_13200</name>
</gene>
<evidence type="ECO:0000313" key="16">
    <source>
        <dbReference type="Proteomes" id="UP000526501"/>
    </source>
</evidence>
<comment type="similarity">
    <text evidence="2">Belongs to the DtxR/MntR family.</text>
</comment>
<dbReference type="PROSITE" id="PS50944">
    <property type="entry name" value="HTH_DTXR"/>
    <property type="match status" value="1"/>
</dbReference>
<reference evidence="15 16" key="1">
    <citation type="submission" date="2020-07" db="EMBL/GenBank/DDBJ databases">
        <authorList>
            <person name="Feng X."/>
        </authorList>
    </citation>
    <scope>NUCLEOTIDE SEQUENCE [LARGE SCALE GENOMIC DNA]</scope>
    <source>
        <strain evidence="15 16">JCM23202</strain>
    </source>
</reference>
<dbReference type="GO" id="GO:0046914">
    <property type="term" value="F:transition metal ion binding"/>
    <property type="evidence" value="ECO:0007669"/>
    <property type="project" value="InterPro"/>
</dbReference>
<dbReference type="Pfam" id="PF01325">
    <property type="entry name" value="Fe_dep_repress"/>
    <property type="match status" value="1"/>
</dbReference>
<keyword evidence="5" id="KW-0963">Cytoplasm</keyword>
<keyword evidence="6" id="KW-0678">Repressor</keyword>
<evidence type="ECO:0000256" key="9">
    <source>
        <dbReference type="ARBA" id="ARBA00023159"/>
    </source>
</evidence>
<proteinExistence type="inferred from homology"/>
<dbReference type="InterPro" id="IPR022689">
    <property type="entry name" value="Iron_dep_repressor"/>
</dbReference>
<dbReference type="InterPro" id="IPR022687">
    <property type="entry name" value="HTH_DTXR"/>
</dbReference>
<dbReference type="Gene3D" id="2.30.30.90">
    <property type="match status" value="1"/>
</dbReference>
<dbReference type="Proteomes" id="UP000526501">
    <property type="component" value="Unassembled WGS sequence"/>
</dbReference>
<dbReference type="SMART" id="SM00529">
    <property type="entry name" value="HTH_DTXR"/>
    <property type="match status" value="1"/>
</dbReference>
<dbReference type="Pfam" id="PF02742">
    <property type="entry name" value="Fe_dep_repr_C"/>
    <property type="match status" value="1"/>
</dbReference>
<keyword evidence="9" id="KW-0010">Activator</keyword>
<evidence type="ECO:0000256" key="8">
    <source>
        <dbReference type="ARBA" id="ARBA00023125"/>
    </source>
</evidence>
<dbReference type="GO" id="GO:0003677">
    <property type="term" value="F:DNA binding"/>
    <property type="evidence" value="ECO:0007669"/>
    <property type="project" value="UniProtKB-KW"/>
</dbReference>
<dbReference type="Pfam" id="PF04023">
    <property type="entry name" value="FeoA"/>
    <property type="match status" value="1"/>
</dbReference>
<protein>
    <recommendedName>
        <fullName evidence="4">Transcriptional regulator MntR</fullName>
    </recommendedName>
    <alternativeName>
        <fullName evidence="13">Manganese transport regulator</fullName>
    </alternativeName>
</protein>
<dbReference type="FunFam" id="1.10.60.10:FF:000004">
    <property type="entry name" value="DtxR family transcriptional regulator"/>
    <property type="match status" value="1"/>
</dbReference>
<dbReference type="SUPFAM" id="SSF46785">
    <property type="entry name" value="Winged helix' DNA-binding domain"/>
    <property type="match status" value="1"/>
</dbReference>
<evidence type="ECO:0000313" key="15">
    <source>
        <dbReference type="EMBL" id="MBC2607004.1"/>
    </source>
</evidence>
<evidence type="ECO:0000256" key="6">
    <source>
        <dbReference type="ARBA" id="ARBA00022491"/>
    </source>
</evidence>
<dbReference type="InterPro" id="IPR007167">
    <property type="entry name" value="Fe-transptr_FeoA-like"/>
</dbReference>
<dbReference type="GO" id="GO:0046983">
    <property type="term" value="F:protein dimerization activity"/>
    <property type="evidence" value="ECO:0007669"/>
    <property type="project" value="InterPro"/>
</dbReference>
<feature type="domain" description="HTH dtxR-type" evidence="14">
    <location>
        <begin position="1"/>
        <end position="66"/>
    </location>
</feature>
<evidence type="ECO:0000256" key="4">
    <source>
        <dbReference type="ARBA" id="ARBA00022386"/>
    </source>
</evidence>
<evidence type="ECO:0000256" key="1">
    <source>
        <dbReference type="ARBA" id="ARBA00004496"/>
    </source>
</evidence>
<evidence type="ECO:0000259" key="14">
    <source>
        <dbReference type="PROSITE" id="PS50944"/>
    </source>
</evidence>